<comment type="caution">
    <text evidence="6">The sequence shown here is derived from an EMBL/GenBank/DDBJ whole genome shotgun (WGS) entry which is preliminary data.</text>
</comment>
<sequence>MRKSQALIERCSEILKNNLPDQRVLELLPYRYTCPAREKSVYLPQWLWDSCFHALAYRWFDPGMAWEELQSLVRYQVDEGLDSGMIPHMAYLRENKALAAQKLFGRRDRSTITQPPLVSVAAALVHKKAPDKSRLAKLYPKLRAYHEWFDRRRDDDQDNLAAIIHPWESGWDASQRWDALMGRRPRGIEELRLLEDKRKELLNVCADHGYDAGVLAKVPGAFYAEPVDFNAIRAADLLALAEIAEELRETAEREELQARARAVQEAVREKMIAWEDERPQAFDLIGHEELKSPVDHAGKFVLLFGKCLSDTEAETFSAQLFDPSGPYETSYKIASTARTDPSFDPAEYWRGNVWLPLNWLVWRGLRAYGQKTQAGAIVRDSLALIEKSGFCEFFNPLTGESGSKYGQSCPQRQSWSTIVLDMVQESADE</sequence>
<keyword evidence="2" id="KW-0378">Hydrolase</keyword>
<dbReference type="GO" id="GO:0006487">
    <property type="term" value="P:protein N-linked glycosylation"/>
    <property type="evidence" value="ECO:0007669"/>
    <property type="project" value="TreeGrafter"/>
</dbReference>
<dbReference type="SUPFAM" id="SSF48208">
    <property type="entry name" value="Six-hairpin glycosidases"/>
    <property type="match status" value="1"/>
</dbReference>
<dbReference type="Gene3D" id="1.50.10.10">
    <property type="match status" value="1"/>
</dbReference>
<dbReference type="InterPro" id="IPR004888">
    <property type="entry name" value="Glycoside_hydrolase_63"/>
</dbReference>
<gene>
    <name evidence="6" type="ORF">SDC9_04506</name>
</gene>
<organism evidence="6">
    <name type="scientific">bioreactor metagenome</name>
    <dbReference type="NCBI Taxonomy" id="1076179"/>
    <lineage>
        <taxon>unclassified sequences</taxon>
        <taxon>metagenomes</taxon>
        <taxon>ecological metagenomes</taxon>
    </lineage>
</organism>
<dbReference type="AlphaFoldDB" id="A0A644SW76"/>
<feature type="coiled-coil region" evidence="4">
    <location>
        <begin position="234"/>
        <end position="261"/>
    </location>
</feature>
<dbReference type="PANTHER" id="PTHR10412:SF11">
    <property type="entry name" value="MANNOSYL-OLIGOSACCHARIDE GLUCOSIDASE"/>
    <property type="match status" value="1"/>
</dbReference>
<dbReference type="GO" id="GO:0005789">
    <property type="term" value="C:endoplasmic reticulum membrane"/>
    <property type="evidence" value="ECO:0007669"/>
    <property type="project" value="TreeGrafter"/>
</dbReference>
<feature type="domain" description="Mannosylglycerate hydrolase MGH1-like glycoside hydrolase" evidence="5">
    <location>
        <begin position="43"/>
        <end position="404"/>
    </location>
</feature>
<comment type="similarity">
    <text evidence="1">Belongs to the glycosyl hydrolase 63 family.</text>
</comment>
<evidence type="ECO:0000256" key="4">
    <source>
        <dbReference type="SAM" id="Coils"/>
    </source>
</evidence>
<keyword evidence="3" id="KW-0326">Glycosidase</keyword>
<name>A0A644SW76_9ZZZZ</name>
<evidence type="ECO:0000256" key="3">
    <source>
        <dbReference type="ARBA" id="ARBA00023295"/>
    </source>
</evidence>
<evidence type="ECO:0000313" key="6">
    <source>
        <dbReference type="EMBL" id="MPL58960.1"/>
    </source>
</evidence>
<dbReference type="GO" id="GO:0004573">
    <property type="term" value="F:Glc3Man9GlcNAc2 oligosaccharide glucosidase activity"/>
    <property type="evidence" value="ECO:0007669"/>
    <property type="project" value="InterPro"/>
</dbReference>
<dbReference type="InterPro" id="IPR008928">
    <property type="entry name" value="6-hairpin_glycosidase_sf"/>
</dbReference>
<dbReference type="InterPro" id="IPR012341">
    <property type="entry name" value="6hp_glycosidase-like_sf"/>
</dbReference>
<protein>
    <recommendedName>
        <fullName evidence="5">Mannosylglycerate hydrolase MGH1-like glycoside hydrolase domain-containing protein</fullName>
    </recommendedName>
</protein>
<proteinExistence type="inferred from homology"/>
<evidence type="ECO:0000256" key="2">
    <source>
        <dbReference type="ARBA" id="ARBA00022801"/>
    </source>
</evidence>
<evidence type="ECO:0000259" key="5">
    <source>
        <dbReference type="Pfam" id="PF22422"/>
    </source>
</evidence>
<dbReference type="Pfam" id="PF22422">
    <property type="entry name" value="MGH1-like_GH"/>
    <property type="match status" value="1"/>
</dbReference>
<dbReference type="GO" id="GO:0009311">
    <property type="term" value="P:oligosaccharide metabolic process"/>
    <property type="evidence" value="ECO:0007669"/>
    <property type="project" value="InterPro"/>
</dbReference>
<evidence type="ECO:0000256" key="1">
    <source>
        <dbReference type="ARBA" id="ARBA00010833"/>
    </source>
</evidence>
<dbReference type="InterPro" id="IPR054491">
    <property type="entry name" value="MGH1-like_GH"/>
</dbReference>
<dbReference type="EMBL" id="VSSQ01000008">
    <property type="protein sequence ID" value="MPL58960.1"/>
    <property type="molecule type" value="Genomic_DNA"/>
</dbReference>
<dbReference type="PANTHER" id="PTHR10412">
    <property type="entry name" value="MANNOSYL-OLIGOSACCHARIDE GLUCOSIDASE"/>
    <property type="match status" value="1"/>
</dbReference>
<accession>A0A644SW76</accession>
<reference evidence="6" key="1">
    <citation type="submission" date="2019-08" db="EMBL/GenBank/DDBJ databases">
        <authorList>
            <person name="Kucharzyk K."/>
            <person name="Murdoch R.W."/>
            <person name="Higgins S."/>
            <person name="Loffler F."/>
        </authorList>
    </citation>
    <scope>NUCLEOTIDE SEQUENCE</scope>
</reference>
<keyword evidence="4" id="KW-0175">Coiled coil</keyword>